<name>Q0RR62_FRAAA</name>
<dbReference type="eggNOG" id="ENOG502ZY4N">
    <property type="taxonomic scope" value="Bacteria"/>
</dbReference>
<organism evidence="4 5">
    <name type="scientific">Frankia alni (strain DSM 45986 / CECT 9034 / ACN14a)</name>
    <dbReference type="NCBI Taxonomy" id="326424"/>
    <lineage>
        <taxon>Bacteria</taxon>
        <taxon>Bacillati</taxon>
        <taxon>Actinomycetota</taxon>
        <taxon>Actinomycetes</taxon>
        <taxon>Frankiales</taxon>
        <taxon>Frankiaceae</taxon>
        <taxon>Frankia</taxon>
    </lineage>
</organism>
<feature type="compositionally biased region" description="Low complexity" evidence="1">
    <location>
        <begin position="1"/>
        <end position="12"/>
    </location>
</feature>
<gene>
    <name evidence="4" type="ordered locus">FRAAL1299</name>
</gene>
<accession>Q0RR62</accession>
<dbReference type="Pfam" id="PF14258">
    <property type="entry name" value="DUF4350"/>
    <property type="match status" value="1"/>
</dbReference>
<reference evidence="4 5" key="1">
    <citation type="journal article" date="2007" name="Genome Res.">
        <title>Genome characteristics of facultatively symbiotic Frankia sp. strains reflect host range and host plant biogeography.</title>
        <authorList>
            <person name="Normand P."/>
            <person name="Lapierre P."/>
            <person name="Tisa L.S."/>
            <person name="Gogarten J.P."/>
            <person name="Alloisio N."/>
            <person name="Bagnarol E."/>
            <person name="Bassi C.A."/>
            <person name="Berry A.M."/>
            <person name="Bickhart D.M."/>
            <person name="Choisne N."/>
            <person name="Couloux A."/>
            <person name="Cournoyer B."/>
            <person name="Cruveiller S."/>
            <person name="Daubin V."/>
            <person name="Demange N."/>
            <person name="Francino M.P."/>
            <person name="Goltsman E."/>
            <person name="Huang Y."/>
            <person name="Kopp O.R."/>
            <person name="Labarre L."/>
            <person name="Lapidus A."/>
            <person name="Lavire C."/>
            <person name="Marechal J."/>
            <person name="Martinez M."/>
            <person name="Mastronunzio J.E."/>
            <person name="Mullin B.C."/>
            <person name="Niemann J."/>
            <person name="Pujic P."/>
            <person name="Rawnsley T."/>
            <person name="Rouy Z."/>
            <person name="Schenowitz C."/>
            <person name="Sellstedt A."/>
            <person name="Tavares F."/>
            <person name="Tomkins J.P."/>
            <person name="Vallenet D."/>
            <person name="Valverde C."/>
            <person name="Wall L.G."/>
            <person name="Wang Y."/>
            <person name="Medigue C."/>
            <person name="Benson D.R."/>
        </authorList>
    </citation>
    <scope>NUCLEOTIDE SEQUENCE [LARGE SCALE GENOMIC DNA]</scope>
    <source>
        <strain evidence="5">DSM 45986 / CECT 9034 / ACN14a</strain>
    </source>
</reference>
<feature type="region of interest" description="Disordered" evidence="1">
    <location>
        <begin position="1"/>
        <end position="39"/>
    </location>
</feature>
<dbReference type="KEGG" id="fal:FRAAL1299"/>
<dbReference type="Proteomes" id="UP000000657">
    <property type="component" value="Chromosome"/>
</dbReference>
<protein>
    <recommendedName>
        <fullName evidence="3">DUF4350 domain-containing protein</fullName>
    </recommendedName>
</protein>
<evidence type="ECO:0000256" key="1">
    <source>
        <dbReference type="SAM" id="MobiDB-lite"/>
    </source>
</evidence>
<keyword evidence="2" id="KW-0812">Transmembrane</keyword>
<feature type="compositionally biased region" description="Gly residues" evidence="1">
    <location>
        <begin position="13"/>
        <end position="26"/>
    </location>
</feature>
<keyword evidence="2" id="KW-1133">Transmembrane helix</keyword>
<dbReference type="AlphaFoldDB" id="Q0RR62"/>
<feature type="compositionally biased region" description="Low complexity" evidence="1">
    <location>
        <begin position="27"/>
        <end position="39"/>
    </location>
</feature>
<dbReference type="OrthoDB" id="5241668at2"/>
<feature type="transmembrane region" description="Helical" evidence="2">
    <location>
        <begin position="46"/>
        <end position="65"/>
    </location>
</feature>
<dbReference type="STRING" id="326424.FRAAL1299"/>
<dbReference type="HOGENOM" id="CLU_037015_0_1_11"/>
<sequence length="486" mass="48731">MTANGTLTPGDTSPGGTGSGGTGSGGASSSAVRSGPRPPVVRRGTLVTAVVGAIVLGFLVITALATRPTGRQALDVASPESDGTRALAQILRARGVAVTAADAVPAVSVSRPGTLVVVRPGRLTHDALTDLLGRVWRGSDVVLVAPGDAVLDAIDVGVVTADPQPDSGESGPRCALPEAAVAGRVTIGTGRAFTPADGADLGDMRPTLCYGDPPDAAELAVLNPGRTEAAPAAGRLVLLGSADFLTNGELDRAGNAALALGLLARHPTLSWITPAADSAGGVGTRGVADLLPAGVRWACLQALVVLVLLALWRGRRLGPPVPEPLPVIVRAAETVEGRGRLYAAAHARDRAADALRAGIRVRLAERTGLPVLAGPGRTAGPDPVALVASVSERTGRSPSEIGSLLYGSGMPPQTTGAPSPRGRARDRYQSRHLPPDAAAPTGPAAAVDGPGARRGTGGAGRPGERDAALVALARALDELDRQAGGR</sequence>
<proteinExistence type="predicted"/>
<feature type="domain" description="DUF4350" evidence="3">
    <location>
        <begin position="78"/>
        <end position="263"/>
    </location>
</feature>
<dbReference type="EMBL" id="CT573213">
    <property type="protein sequence ID" value="CAJ59960.1"/>
    <property type="molecule type" value="Genomic_DNA"/>
</dbReference>
<evidence type="ECO:0000256" key="2">
    <source>
        <dbReference type="SAM" id="Phobius"/>
    </source>
</evidence>
<keyword evidence="5" id="KW-1185">Reference proteome</keyword>
<dbReference type="InterPro" id="IPR025646">
    <property type="entry name" value="DUF4350"/>
</dbReference>
<evidence type="ECO:0000259" key="3">
    <source>
        <dbReference type="Pfam" id="PF14258"/>
    </source>
</evidence>
<evidence type="ECO:0000313" key="5">
    <source>
        <dbReference type="Proteomes" id="UP000000657"/>
    </source>
</evidence>
<keyword evidence="2" id="KW-0472">Membrane</keyword>
<feature type="compositionally biased region" description="Gly residues" evidence="1">
    <location>
        <begin position="452"/>
        <end position="461"/>
    </location>
</feature>
<evidence type="ECO:0000313" key="4">
    <source>
        <dbReference type="EMBL" id="CAJ59960.1"/>
    </source>
</evidence>
<dbReference type="RefSeq" id="WP_011602498.1">
    <property type="nucleotide sequence ID" value="NC_008278.1"/>
</dbReference>
<feature type="compositionally biased region" description="Low complexity" evidence="1">
    <location>
        <begin position="435"/>
        <end position="450"/>
    </location>
</feature>
<feature type="region of interest" description="Disordered" evidence="1">
    <location>
        <begin position="390"/>
        <end position="466"/>
    </location>
</feature>